<feature type="binding site" evidence="11">
    <location>
        <position position="159"/>
    </location>
    <ligand>
        <name>Zn(2+)</name>
        <dbReference type="ChEBI" id="CHEBI:29105"/>
        <label>2</label>
    </ligand>
</feature>
<dbReference type="SMART" id="SM00271">
    <property type="entry name" value="DnaJ"/>
    <property type="match status" value="1"/>
</dbReference>
<dbReference type="GO" id="GO:0005524">
    <property type="term" value="F:ATP binding"/>
    <property type="evidence" value="ECO:0007669"/>
    <property type="project" value="InterPro"/>
</dbReference>
<feature type="binding site" evidence="11">
    <location>
        <position position="199"/>
    </location>
    <ligand>
        <name>Zn(2+)</name>
        <dbReference type="ChEBI" id="CHEBI:29105"/>
        <label>1</label>
    </ligand>
</feature>
<keyword evidence="6 11" id="KW-0862">Zinc</keyword>
<dbReference type="NCBIfam" id="NF008035">
    <property type="entry name" value="PRK10767.1"/>
    <property type="match status" value="1"/>
</dbReference>
<feature type="repeat" description="CXXCXGXG motif" evidence="11">
    <location>
        <begin position="199"/>
        <end position="206"/>
    </location>
</feature>
<evidence type="ECO:0000256" key="10">
    <source>
        <dbReference type="ARBA" id="ARBA00067609"/>
    </source>
</evidence>
<dbReference type="NCBIfam" id="TIGR02349">
    <property type="entry name" value="DnaJ_bact"/>
    <property type="match status" value="1"/>
</dbReference>
<dbReference type="FunFam" id="2.10.230.10:FF:000002">
    <property type="entry name" value="Molecular chaperone DnaJ"/>
    <property type="match status" value="1"/>
</dbReference>
<proteinExistence type="inferred from homology"/>
<evidence type="ECO:0000256" key="11">
    <source>
        <dbReference type="HAMAP-Rule" id="MF_01152"/>
    </source>
</evidence>
<reference evidence="15 16" key="1">
    <citation type="journal article" date="2016" name="Nat. Commun.">
        <title>Thousands of microbial genomes shed light on interconnected biogeochemical processes in an aquifer system.</title>
        <authorList>
            <person name="Anantharaman K."/>
            <person name="Brown C.T."/>
            <person name="Hug L.A."/>
            <person name="Sharon I."/>
            <person name="Castelle C.J."/>
            <person name="Probst A.J."/>
            <person name="Thomas B.C."/>
            <person name="Singh A."/>
            <person name="Wilkins M.J."/>
            <person name="Karaoz U."/>
            <person name="Brodie E.L."/>
            <person name="Williams K.H."/>
            <person name="Hubbard S.S."/>
            <person name="Banfield J.F."/>
        </authorList>
    </citation>
    <scope>NUCLEOTIDE SEQUENCE [LARGE SCALE GENOMIC DNA]</scope>
</reference>
<evidence type="ECO:0000256" key="3">
    <source>
        <dbReference type="ARBA" id="ARBA00022723"/>
    </source>
</evidence>
<dbReference type="CDD" id="cd06257">
    <property type="entry name" value="DnaJ"/>
    <property type="match status" value="1"/>
</dbReference>
<dbReference type="InterPro" id="IPR002939">
    <property type="entry name" value="DnaJ_C"/>
</dbReference>
<feature type="repeat" description="CXXCXGXG motif" evidence="11">
    <location>
        <begin position="185"/>
        <end position="192"/>
    </location>
</feature>
<feature type="repeat" description="CXXCXGXG motif" evidence="11">
    <location>
        <begin position="159"/>
        <end position="166"/>
    </location>
</feature>
<comment type="similarity">
    <text evidence="9 11">Belongs to the DnaJ family.</text>
</comment>
<dbReference type="InterPro" id="IPR012724">
    <property type="entry name" value="DnaJ"/>
</dbReference>
<dbReference type="SUPFAM" id="SSF57938">
    <property type="entry name" value="DnaJ/Hsp40 cysteine-rich domain"/>
    <property type="match status" value="1"/>
</dbReference>
<evidence type="ECO:0000256" key="9">
    <source>
        <dbReference type="ARBA" id="ARBA00061004"/>
    </source>
</evidence>
<dbReference type="InterPro" id="IPR036410">
    <property type="entry name" value="HSP_DnaJ_Cys-rich_dom_sf"/>
</dbReference>
<dbReference type="FunFam" id="2.60.260.20:FF:000005">
    <property type="entry name" value="Chaperone protein dnaJ 1, mitochondrial"/>
    <property type="match status" value="1"/>
</dbReference>
<dbReference type="InterPro" id="IPR001305">
    <property type="entry name" value="HSP_DnaJ_Cys-rich_dom"/>
</dbReference>
<comment type="function">
    <text evidence="11">Participates actively in the response to hyperosmotic and heat shock by preventing the aggregation of stress-denatured proteins and by disaggregating proteins, also in an autonomous, DnaK-independent fashion. Unfolded proteins bind initially to DnaJ; upon interaction with the DnaJ-bound protein, DnaK hydrolyzes its bound ATP, resulting in the formation of a stable complex. GrpE releases ADP from DnaK; ATP binding to DnaK triggers the release of the substrate protein, thus completing the reaction cycle. Several rounds of ATP-dependent interactions between DnaJ, DnaK and GrpE are required for fully efficient folding. Also involved, together with DnaK and GrpE, in the DNA replication of plasmids through activation of initiation proteins.</text>
</comment>
<dbReference type="InterPro" id="IPR036869">
    <property type="entry name" value="J_dom_sf"/>
</dbReference>
<protein>
    <recommendedName>
        <fullName evidence="10 11">Chaperone protein DnaJ</fullName>
    </recommendedName>
</protein>
<dbReference type="PROSITE" id="PS00636">
    <property type="entry name" value="DNAJ_1"/>
    <property type="match status" value="1"/>
</dbReference>
<dbReference type="AlphaFoldDB" id="A0A1F4T4L8"/>
<dbReference type="PROSITE" id="PS50076">
    <property type="entry name" value="DNAJ_2"/>
    <property type="match status" value="1"/>
</dbReference>
<dbReference type="HAMAP" id="MF_01152">
    <property type="entry name" value="DnaJ"/>
    <property type="match status" value="1"/>
</dbReference>
<evidence type="ECO:0000313" key="15">
    <source>
        <dbReference type="EMBL" id="OGC27497.1"/>
    </source>
</evidence>
<feature type="binding site" evidence="11">
    <location>
        <position position="145"/>
    </location>
    <ligand>
        <name>Zn(2+)</name>
        <dbReference type="ChEBI" id="CHEBI:29105"/>
        <label>1</label>
    </ligand>
</feature>
<dbReference type="PRINTS" id="PR00625">
    <property type="entry name" value="JDOMAIN"/>
</dbReference>
<dbReference type="Proteomes" id="UP000178602">
    <property type="component" value="Unassembled WGS sequence"/>
</dbReference>
<dbReference type="GO" id="GO:0009408">
    <property type="term" value="P:response to heat"/>
    <property type="evidence" value="ECO:0007669"/>
    <property type="project" value="InterPro"/>
</dbReference>
<dbReference type="Gene3D" id="2.60.260.20">
    <property type="entry name" value="Urease metallochaperone UreE, N-terminal domain"/>
    <property type="match status" value="2"/>
</dbReference>
<keyword evidence="8 11" id="KW-0143">Chaperone</keyword>
<comment type="domain">
    <text evidence="11">The J domain is necessary and sufficient to stimulate DnaK ATPase activity. Zinc center 1 plays an important role in the autonomous, DnaK-independent chaperone activity of DnaJ. Zinc center 2 is essential for interaction with DnaK and for DnaJ activity.</text>
</comment>
<name>A0A1F4T4L8_UNCSA</name>
<evidence type="ECO:0000256" key="4">
    <source>
        <dbReference type="ARBA" id="ARBA00022737"/>
    </source>
</evidence>
<keyword evidence="2 11" id="KW-0235">DNA replication</keyword>
<keyword evidence="4 11" id="KW-0677">Repeat</keyword>
<evidence type="ECO:0000256" key="1">
    <source>
        <dbReference type="ARBA" id="ARBA00022490"/>
    </source>
</evidence>
<comment type="cofactor">
    <cofactor evidence="11">
        <name>Zn(2+)</name>
        <dbReference type="ChEBI" id="CHEBI:29105"/>
    </cofactor>
    <text evidence="11">Binds 2 Zn(2+) ions per monomer.</text>
</comment>
<dbReference type="EMBL" id="MEUG01000001">
    <property type="protein sequence ID" value="OGC27497.1"/>
    <property type="molecule type" value="Genomic_DNA"/>
</dbReference>
<dbReference type="FunFam" id="1.10.287.110:FF:000031">
    <property type="entry name" value="Molecular chaperone DnaJ"/>
    <property type="match status" value="1"/>
</dbReference>
<comment type="subcellular location">
    <subcellularLocation>
        <location evidence="11">Cytoplasm</location>
    </subcellularLocation>
</comment>
<dbReference type="GO" id="GO:0031072">
    <property type="term" value="F:heat shock protein binding"/>
    <property type="evidence" value="ECO:0007669"/>
    <property type="project" value="InterPro"/>
</dbReference>
<accession>A0A1F4T4L8</accession>
<feature type="binding site" evidence="11">
    <location>
        <position position="185"/>
    </location>
    <ligand>
        <name>Zn(2+)</name>
        <dbReference type="ChEBI" id="CHEBI:29105"/>
        <label>2</label>
    </ligand>
</feature>
<feature type="binding site" evidence="11">
    <location>
        <position position="162"/>
    </location>
    <ligand>
        <name>Zn(2+)</name>
        <dbReference type="ChEBI" id="CHEBI:29105"/>
        <label>2</label>
    </ligand>
</feature>
<evidence type="ECO:0000256" key="6">
    <source>
        <dbReference type="ARBA" id="ARBA00022833"/>
    </source>
</evidence>
<dbReference type="CDD" id="cd10719">
    <property type="entry name" value="DnaJ_zf"/>
    <property type="match status" value="1"/>
</dbReference>
<keyword evidence="7 11" id="KW-0346">Stress response</keyword>
<sequence>MSHDLYEVLGISKGASADEIKRAYRGLARKYHPDVNKEPGSAEKFKEINEAYQVLSDPNKRSHYDYYGQTGGQGAGGFGQGGFSGAENFGDFGDLFDMFFGGRAQRTGPERGDDLRYDVRLTLEEVAREIEKVIEIIHFTACSTCKGSGAKPGTSPVRCKQCNGSGQVKRAQRTPLGSFMQIITCPTCHGKGTSIDSPCPTCHGTGKEKKKHKVTVKIPAGIDSGSRLRVPGAGNAGNRGGEPGDLYIFITVDPHPRFNRDGANLYYRTSVSFVQAILGDEITIPIIDGEARLKIPAGTQPNTNLRLKEKGLPHLGRKGRGDLYVLVEVKIPENITKEQAELLKKYNEAR</sequence>
<dbReference type="SUPFAM" id="SSF49493">
    <property type="entry name" value="HSP40/DnaJ peptide-binding domain"/>
    <property type="match status" value="2"/>
</dbReference>
<dbReference type="PANTHER" id="PTHR43096">
    <property type="entry name" value="DNAJ HOMOLOG 1, MITOCHONDRIAL-RELATED"/>
    <property type="match status" value="1"/>
</dbReference>
<evidence type="ECO:0000313" key="16">
    <source>
        <dbReference type="Proteomes" id="UP000178602"/>
    </source>
</evidence>
<dbReference type="InterPro" id="IPR008971">
    <property type="entry name" value="HSP40/DnaJ_pept-bd"/>
</dbReference>
<dbReference type="PROSITE" id="PS51188">
    <property type="entry name" value="ZF_CR"/>
    <property type="match status" value="1"/>
</dbReference>
<gene>
    <name evidence="11" type="primary">dnaJ</name>
    <name evidence="15" type="ORF">A3K49_00490</name>
</gene>
<feature type="repeat" description="CXXCXGXG motif" evidence="11">
    <location>
        <begin position="142"/>
        <end position="149"/>
    </location>
</feature>
<dbReference type="GO" id="GO:0051082">
    <property type="term" value="F:unfolded protein binding"/>
    <property type="evidence" value="ECO:0007669"/>
    <property type="project" value="UniProtKB-UniRule"/>
</dbReference>
<evidence type="ECO:0000259" key="13">
    <source>
        <dbReference type="PROSITE" id="PS50076"/>
    </source>
</evidence>
<dbReference type="GO" id="GO:0008270">
    <property type="term" value="F:zinc ion binding"/>
    <property type="evidence" value="ECO:0007669"/>
    <property type="project" value="UniProtKB-UniRule"/>
</dbReference>
<feature type="binding site" evidence="11">
    <location>
        <position position="202"/>
    </location>
    <ligand>
        <name>Zn(2+)</name>
        <dbReference type="ChEBI" id="CHEBI:29105"/>
        <label>1</label>
    </ligand>
</feature>
<dbReference type="CDD" id="cd10747">
    <property type="entry name" value="DnaJ_C"/>
    <property type="match status" value="1"/>
</dbReference>
<evidence type="ECO:0000256" key="2">
    <source>
        <dbReference type="ARBA" id="ARBA00022705"/>
    </source>
</evidence>
<comment type="caution">
    <text evidence="15">The sequence shown here is derived from an EMBL/GenBank/DDBJ whole genome shotgun (WGS) entry which is preliminary data.</text>
</comment>
<keyword evidence="5 11" id="KW-0863">Zinc-finger</keyword>
<dbReference type="InterPro" id="IPR001623">
    <property type="entry name" value="DnaJ_domain"/>
</dbReference>
<evidence type="ECO:0000256" key="7">
    <source>
        <dbReference type="ARBA" id="ARBA00023016"/>
    </source>
</evidence>
<dbReference type="GO" id="GO:0006260">
    <property type="term" value="P:DNA replication"/>
    <property type="evidence" value="ECO:0007669"/>
    <property type="project" value="UniProtKB-KW"/>
</dbReference>
<dbReference type="Gene3D" id="6.20.20.10">
    <property type="match status" value="2"/>
</dbReference>
<dbReference type="GO" id="GO:0005737">
    <property type="term" value="C:cytoplasm"/>
    <property type="evidence" value="ECO:0007669"/>
    <property type="project" value="UniProtKB-SubCell"/>
</dbReference>
<feature type="binding site" evidence="11">
    <location>
        <position position="188"/>
    </location>
    <ligand>
        <name>Zn(2+)</name>
        <dbReference type="ChEBI" id="CHEBI:29105"/>
        <label>2</label>
    </ligand>
</feature>
<evidence type="ECO:0000256" key="12">
    <source>
        <dbReference type="PROSITE-ProRule" id="PRU00546"/>
    </source>
</evidence>
<dbReference type="GO" id="GO:0042026">
    <property type="term" value="P:protein refolding"/>
    <property type="evidence" value="ECO:0007669"/>
    <property type="project" value="TreeGrafter"/>
</dbReference>
<feature type="domain" description="J" evidence="13">
    <location>
        <begin position="4"/>
        <end position="68"/>
    </location>
</feature>
<dbReference type="PANTHER" id="PTHR43096:SF10">
    <property type="entry name" value="CHAPERONE PROTEIN DNAJ A6, CHLOROPLASTIC"/>
    <property type="match status" value="1"/>
</dbReference>
<keyword evidence="3 11" id="KW-0479">Metal-binding</keyword>
<feature type="domain" description="CR-type" evidence="14">
    <location>
        <begin position="129"/>
        <end position="211"/>
    </location>
</feature>
<comment type="subunit">
    <text evidence="11">Homodimer.</text>
</comment>
<evidence type="ECO:0000256" key="8">
    <source>
        <dbReference type="ARBA" id="ARBA00023186"/>
    </source>
</evidence>
<dbReference type="Pfam" id="PF00684">
    <property type="entry name" value="DnaJ_CXXCXGXG"/>
    <property type="match status" value="1"/>
</dbReference>
<feature type="binding site" evidence="11">
    <location>
        <position position="142"/>
    </location>
    <ligand>
        <name>Zn(2+)</name>
        <dbReference type="ChEBI" id="CHEBI:29105"/>
        <label>1</label>
    </ligand>
</feature>
<keyword evidence="1 11" id="KW-0963">Cytoplasm</keyword>
<evidence type="ECO:0000259" key="14">
    <source>
        <dbReference type="PROSITE" id="PS51188"/>
    </source>
</evidence>
<dbReference type="InterPro" id="IPR018253">
    <property type="entry name" value="DnaJ_domain_CS"/>
</dbReference>
<feature type="zinc finger region" description="CR-type" evidence="12">
    <location>
        <begin position="129"/>
        <end position="211"/>
    </location>
</feature>
<dbReference type="Pfam" id="PF01556">
    <property type="entry name" value="DnaJ_C"/>
    <property type="match status" value="1"/>
</dbReference>
<dbReference type="SUPFAM" id="SSF46565">
    <property type="entry name" value="Chaperone J-domain"/>
    <property type="match status" value="1"/>
</dbReference>
<organism evidence="15 16">
    <name type="scientific">candidate division WOR-1 bacterium RIFOXYC12_FULL_54_18</name>
    <dbReference type="NCBI Taxonomy" id="1802584"/>
    <lineage>
        <taxon>Bacteria</taxon>
        <taxon>Bacillati</taxon>
        <taxon>Saganbacteria</taxon>
    </lineage>
</organism>
<dbReference type="Pfam" id="PF00226">
    <property type="entry name" value="DnaJ"/>
    <property type="match status" value="1"/>
</dbReference>
<evidence type="ECO:0000256" key="5">
    <source>
        <dbReference type="ARBA" id="ARBA00022771"/>
    </source>
</evidence>
<dbReference type="Gene3D" id="1.10.287.110">
    <property type="entry name" value="DnaJ domain"/>
    <property type="match status" value="1"/>
</dbReference>